<organism evidence="1 2">
    <name type="scientific">Pistacia integerrima</name>
    <dbReference type="NCBI Taxonomy" id="434235"/>
    <lineage>
        <taxon>Eukaryota</taxon>
        <taxon>Viridiplantae</taxon>
        <taxon>Streptophyta</taxon>
        <taxon>Embryophyta</taxon>
        <taxon>Tracheophyta</taxon>
        <taxon>Spermatophyta</taxon>
        <taxon>Magnoliopsida</taxon>
        <taxon>eudicotyledons</taxon>
        <taxon>Gunneridae</taxon>
        <taxon>Pentapetalae</taxon>
        <taxon>rosids</taxon>
        <taxon>malvids</taxon>
        <taxon>Sapindales</taxon>
        <taxon>Anacardiaceae</taxon>
        <taxon>Pistacia</taxon>
    </lineage>
</organism>
<comment type="caution">
    <text evidence="1">The sequence shown here is derived from an EMBL/GenBank/DDBJ whole genome shotgun (WGS) entry which is preliminary data.</text>
</comment>
<reference evidence="2" key="1">
    <citation type="journal article" date="2023" name="G3 (Bethesda)">
        <title>Genome assembly and association tests identify interacting loci associated with vigor, precocity, and sex in interspecific pistachio rootstocks.</title>
        <authorList>
            <person name="Palmer W."/>
            <person name="Jacygrad E."/>
            <person name="Sagayaradj S."/>
            <person name="Cavanaugh K."/>
            <person name="Han R."/>
            <person name="Bertier L."/>
            <person name="Beede B."/>
            <person name="Kafkas S."/>
            <person name="Golino D."/>
            <person name="Preece J."/>
            <person name="Michelmore R."/>
        </authorList>
    </citation>
    <scope>NUCLEOTIDE SEQUENCE [LARGE SCALE GENOMIC DNA]</scope>
</reference>
<protein>
    <submittedName>
        <fullName evidence="1">Uncharacterized protein</fullName>
    </submittedName>
</protein>
<evidence type="ECO:0000313" key="2">
    <source>
        <dbReference type="Proteomes" id="UP001163603"/>
    </source>
</evidence>
<evidence type="ECO:0000313" key="1">
    <source>
        <dbReference type="EMBL" id="KAJ0007882.1"/>
    </source>
</evidence>
<keyword evidence="2" id="KW-1185">Reference proteome</keyword>
<accession>A0ACC0X0I8</accession>
<proteinExistence type="predicted"/>
<name>A0ACC0X0I8_9ROSI</name>
<gene>
    <name evidence="1" type="ORF">Pint_28785</name>
</gene>
<dbReference type="Proteomes" id="UP001163603">
    <property type="component" value="Chromosome 15"/>
</dbReference>
<dbReference type="EMBL" id="CM047750">
    <property type="protein sequence ID" value="KAJ0007882.1"/>
    <property type="molecule type" value="Genomic_DNA"/>
</dbReference>
<sequence>MACWEELFRRVVIAELSVIVLRKELQRSLDLTTIVLTHFLEFVGVNVLISSLTTLTVLSKTFHLLKLF</sequence>